<proteinExistence type="predicted"/>
<gene>
    <name evidence="1" type="primary">CABZ01023601.1</name>
</gene>
<reference evidence="1" key="1">
    <citation type="submission" date="2016-05" db="EMBL/GenBank/DDBJ databases">
        <authorList>
            <person name="Lavstsen T."/>
            <person name="Jespersen J.S."/>
        </authorList>
    </citation>
    <scope>NUCLEOTIDE SEQUENCE</scope>
    <source>
        <tissue evidence="1">Brain</tissue>
    </source>
</reference>
<organism evidence="1">
    <name type="scientific">Nothobranchius kadleci</name>
    <name type="common">African annual killifish</name>
    <dbReference type="NCBI Taxonomy" id="1051664"/>
    <lineage>
        <taxon>Eukaryota</taxon>
        <taxon>Metazoa</taxon>
        <taxon>Chordata</taxon>
        <taxon>Craniata</taxon>
        <taxon>Vertebrata</taxon>
        <taxon>Euteleostomi</taxon>
        <taxon>Actinopterygii</taxon>
        <taxon>Neopterygii</taxon>
        <taxon>Teleostei</taxon>
        <taxon>Neoteleostei</taxon>
        <taxon>Acanthomorphata</taxon>
        <taxon>Ovalentaria</taxon>
        <taxon>Atherinomorphae</taxon>
        <taxon>Cyprinodontiformes</taxon>
        <taxon>Nothobranchiidae</taxon>
        <taxon>Nothobranchius</taxon>
    </lineage>
</organism>
<protein>
    <submittedName>
        <fullName evidence="1">Uncharacterized protein</fullName>
    </submittedName>
</protein>
<reference evidence="1" key="2">
    <citation type="submission" date="2016-06" db="EMBL/GenBank/DDBJ databases">
        <title>The genome of a short-lived fish provides insights into sex chromosome evolution and the genetic control of aging.</title>
        <authorList>
            <person name="Reichwald K."/>
            <person name="Felder M."/>
            <person name="Petzold A."/>
            <person name="Koch P."/>
            <person name="Groth M."/>
            <person name="Platzer M."/>
        </authorList>
    </citation>
    <scope>NUCLEOTIDE SEQUENCE</scope>
    <source>
        <tissue evidence="1">Brain</tissue>
    </source>
</reference>
<feature type="non-terminal residue" evidence="1">
    <location>
        <position position="1"/>
    </location>
</feature>
<accession>A0A1A8E0S7</accession>
<dbReference type="AlphaFoldDB" id="A0A1A8E0S7"/>
<evidence type="ECO:0000313" key="1">
    <source>
        <dbReference type="EMBL" id="SBQ39797.1"/>
    </source>
</evidence>
<dbReference type="EMBL" id="HAEA01011317">
    <property type="protein sequence ID" value="SBQ39797.1"/>
    <property type="molecule type" value="Transcribed_RNA"/>
</dbReference>
<sequence length="74" mass="8476">GIHPSTYKSIHASIYPSIHPINHLTSIQQSIRYFIHPTIHPSHIKSEHMLIYQFQISANVSKFTVQLIVKMLGV</sequence>
<name>A0A1A8E0S7_NOTKA</name>
<feature type="non-terminal residue" evidence="1">
    <location>
        <position position="74"/>
    </location>
</feature>